<dbReference type="EMBL" id="JBJQOH010000006">
    <property type="protein sequence ID" value="KAL3682434.1"/>
    <property type="molecule type" value="Genomic_DNA"/>
</dbReference>
<comment type="caution">
    <text evidence="1">The sequence shown here is derived from an EMBL/GenBank/DDBJ whole genome shotgun (WGS) entry which is preliminary data.</text>
</comment>
<gene>
    <name evidence="1" type="ORF">R1sor_000456</name>
</gene>
<evidence type="ECO:0008006" key="3">
    <source>
        <dbReference type="Google" id="ProtNLM"/>
    </source>
</evidence>
<reference evidence="1 2" key="1">
    <citation type="submission" date="2024-09" db="EMBL/GenBank/DDBJ databases">
        <title>Chromosome-scale assembly of Riccia sorocarpa.</title>
        <authorList>
            <person name="Paukszto L."/>
        </authorList>
    </citation>
    <scope>NUCLEOTIDE SEQUENCE [LARGE SCALE GENOMIC DNA]</scope>
    <source>
        <strain evidence="1">LP-2024</strain>
        <tissue evidence="1">Aerial parts of the thallus</tissue>
    </source>
</reference>
<dbReference type="Proteomes" id="UP001633002">
    <property type="component" value="Unassembled WGS sequence"/>
</dbReference>
<accession>A0ABD3GX52</accession>
<proteinExistence type="predicted"/>
<name>A0ABD3GX52_9MARC</name>
<evidence type="ECO:0000313" key="1">
    <source>
        <dbReference type="EMBL" id="KAL3682434.1"/>
    </source>
</evidence>
<dbReference type="AlphaFoldDB" id="A0ABD3GX52"/>
<protein>
    <recommendedName>
        <fullName evidence="3">Reverse transcriptase domain-containing protein</fullName>
    </recommendedName>
</protein>
<organism evidence="1 2">
    <name type="scientific">Riccia sorocarpa</name>
    <dbReference type="NCBI Taxonomy" id="122646"/>
    <lineage>
        <taxon>Eukaryota</taxon>
        <taxon>Viridiplantae</taxon>
        <taxon>Streptophyta</taxon>
        <taxon>Embryophyta</taxon>
        <taxon>Marchantiophyta</taxon>
        <taxon>Marchantiopsida</taxon>
        <taxon>Marchantiidae</taxon>
        <taxon>Marchantiales</taxon>
        <taxon>Ricciaceae</taxon>
        <taxon>Riccia</taxon>
    </lineage>
</organism>
<keyword evidence="2" id="KW-1185">Reference proteome</keyword>
<evidence type="ECO:0000313" key="2">
    <source>
        <dbReference type="Proteomes" id="UP001633002"/>
    </source>
</evidence>
<sequence>MPLTVFMSAEVDRPRESAHMSSAYFKADYLLVEESFEALEGAWKNLEEMHDGRPAIERFTLCWAGLRKEIKQKQYEKMRRLHQLPEREKRLKFLMELNPEGLTEDQQREVGELTAEIRELESWRLHRWRLTSREKFLRDGDANTAYFFQKFKKRRARIAIDKIKREDGSLIESPEQIKLEVLRSYTHLYSRQDAAVDTDHCTRDLLSSVQSELSAEQRLLMDDTPTEKELEDALSLLPQGKSPGIDGLGKEVIRRIRELQLGAETRIIVNDDTAVYVQLHEQSARNLFQLLESLQTASGGKTNWQKSKALVIGRNSPPPPWLHDFGVQIVGGLDQTRYLGASLATRWKGVDNGPALLASVTKKAQRLTSPLLSFEARTIGLKHADREGNQKRSLVRWEQKALPEVWGGLGIFELQRFQQALFCKTVLKAIQDPLQTLWVPVLCKRLLQMRDLDLGARLTVMEVPNSLKGCPVATLILNSWVALFTEFRWRPSAQASLHEPDIRGGIFLLARTCVGHQRALEIADAISEACSLHQIRNLSHLKTVIQSGSASLLLPEFPEAPLFLPTLLRSHFGHSPTQFDALEWKLPSGEEFQLGWRGKKIYEILLGDVGSELADLYSGYHEYKVEPDVGYERVEGGLEELPT</sequence>